<keyword evidence="7" id="KW-1185">Reference proteome</keyword>
<keyword evidence="5" id="KW-0472">Membrane</keyword>
<organism evidence="6 7">
    <name type="scientific">Propionibacterium australiense</name>
    <dbReference type="NCBI Taxonomy" id="119981"/>
    <lineage>
        <taxon>Bacteria</taxon>
        <taxon>Bacillati</taxon>
        <taxon>Actinomycetota</taxon>
        <taxon>Actinomycetes</taxon>
        <taxon>Propionibacteriales</taxon>
        <taxon>Propionibacteriaceae</taxon>
        <taxon>Propionibacterium</taxon>
    </lineage>
</organism>
<dbReference type="PANTHER" id="PTHR33406:SF13">
    <property type="entry name" value="MEMBRANE PROTEIN YDFJ"/>
    <property type="match status" value="1"/>
</dbReference>
<dbReference type="EMBL" id="UNQJ01000001">
    <property type="protein sequence ID" value="SYZ32267.1"/>
    <property type="molecule type" value="Genomic_DNA"/>
</dbReference>
<dbReference type="Pfam" id="PF03176">
    <property type="entry name" value="MMPL"/>
    <property type="match status" value="2"/>
</dbReference>
<evidence type="ECO:0000313" key="7">
    <source>
        <dbReference type="Proteomes" id="UP000263928"/>
    </source>
</evidence>
<name>A0A383S2V2_9ACTN</name>
<sequence>MFDQIGRTVSRHPALFIIAWMLLLSAMVYLTFQGMGHGGLFDRLTSTNAPTPDTESDRVTSLTTSDETDGETVTVIISDVDMGNDPAELSAAVSMARKTLSDLEDVVSVQDAFMMPDPSSQEAKALLSSSGDGYVELVTLAEGLDDERSQAANDRVAKTAEGAYLDALRQHSPNANAHAVSSKLISDSIGQLVQKDLAQGESVSLPVALVLLVIVFGGLLAAGLPLVNAVISILVGMGALWCLTFALDVHSFILNVISILGLALSIDYGLLFVSRYREEAAAQLARAGWNDGELPAGDAMKDLVRATVVRTVATAGRTVSFSALTIACSIAGLLVLRTPMFKTIAAGAAIVALVAVLGTVTLVPAIITLLGARLVRPSALSRVPGLRRVLAAVGDTSSDDGVFSRLSRRVVAHPWIVILTIAAALSVMASPVVSMHMRTNIIEYMPAGSSVRAGYDILQDDYPALASPTISIVAQTDPTTAAGFVSDLGAMDDVTHVTATDLADHEHMTLISVLMDVDDPVGPRATDAVDQIRAIDPGYQVWVGGQAAQQTDFIDAMVDRAPWAALIVVAAVFVLLFCMTGSLIIPLKALIINTFSLVASLGATAWLFQGGHLGLPQTAGMQTFIVACLMAFGFGLAMDYEVFLLARITEYWQAGYDNDEAVARGLQRSGRIITSAAAIIIAVFLGFVSGEMISIKELGVGLAIMVAADATLVRLLLVPATMTVLGQWNWWAPGPLAKLYRHFLPGKS</sequence>
<comment type="subcellular location">
    <subcellularLocation>
        <location evidence="1">Cell membrane</location>
        <topology evidence="1">Multi-pass membrane protein</topology>
    </subcellularLocation>
</comment>
<keyword evidence="3" id="KW-0812">Transmembrane</keyword>
<dbReference type="InterPro" id="IPR004869">
    <property type="entry name" value="MMPL_dom"/>
</dbReference>
<dbReference type="Proteomes" id="UP000263928">
    <property type="component" value="Unassembled WGS sequence"/>
</dbReference>
<keyword evidence="4" id="KW-1133">Transmembrane helix</keyword>
<protein>
    <submittedName>
        <fullName evidence="6">Sterol-sensing domain</fullName>
    </submittedName>
</protein>
<reference evidence="7" key="1">
    <citation type="submission" date="2018-08" db="EMBL/GenBank/DDBJ databases">
        <authorList>
            <person name="Hornung B."/>
        </authorList>
    </citation>
    <scope>NUCLEOTIDE SEQUENCE [LARGE SCALE GENOMIC DNA]</scope>
</reference>
<dbReference type="PROSITE" id="PS50156">
    <property type="entry name" value="SSD"/>
    <property type="match status" value="1"/>
</dbReference>
<dbReference type="InterPro" id="IPR050545">
    <property type="entry name" value="Mycobact_MmpL"/>
</dbReference>
<dbReference type="SUPFAM" id="SSF82866">
    <property type="entry name" value="Multidrug efflux transporter AcrB transmembrane domain"/>
    <property type="match status" value="2"/>
</dbReference>
<dbReference type="GO" id="GO:0005886">
    <property type="term" value="C:plasma membrane"/>
    <property type="evidence" value="ECO:0007669"/>
    <property type="project" value="UniProtKB-SubCell"/>
</dbReference>
<dbReference type="PANTHER" id="PTHR33406">
    <property type="entry name" value="MEMBRANE PROTEIN MJ1562-RELATED"/>
    <property type="match status" value="1"/>
</dbReference>
<dbReference type="InterPro" id="IPR000731">
    <property type="entry name" value="SSD"/>
</dbReference>
<evidence type="ECO:0000256" key="5">
    <source>
        <dbReference type="ARBA" id="ARBA00023136"/>
    </source>
</evidence>
<gene>
    <name evidence="6" type="ORF">PROPAUS_0142</name>
</gene>
<dbReference type="AlphaFoldDB" id="A0A383S2V2"/>
<evidence type="ECO:0000256" key="2">
    <source>
        <dbReference type="ARBA" id="ARBA00022475"/>
    </source>
</evidence>
<accession>A0A383S2V2</accession>
<evidence type="ECO:0000313" key="6">
    <source>
        <dbReference type="EMBL" id="SYZ32267.1"/>
    </source>
</evidence>
<keyword evidence="2" id="KW-1003">Cell membrane</keyword>
<evidence type="ECO:0000256" key="1">
    <source>
        <dbReference type="ARBA" id="ARBA00004651"/>
    </source>
</evidence>
<evidence type="ECO:0000256" key="4">
    <source>
        <dbReference type="ARBA" id="ARBA00022989"/>
    </source>
</evidence>
<dbReference type="Gene3D" id="1.20.1640.10">
    <property type="entry name" value="Multidrug efflux transporter AcrB transmembrane domain"/>
    <property type="match status" value="2"/>
</dbReference>
<dbReference type="RefSeq" id="WP_119160642.1">
    <property type="nucleotide sequence ID" value="NZ_LR134442.1"/>
</dbReference>
<evidence type="ECO:0000256" key="3">
    <source>
        <dbReference type="ARBA" id="ARBA00022692"/>
    </source>
</evidence>
<proteinExistence type="predicted"/>